<name>A0A1I1CV14_9PSEU</name>
<dbReference type="AlphaFoldDB" id="A0A1I1CV14"/>
<evidence type="ECO:0000313" key="3">
    <source>
        <dbReference type="EMBL" id="SFB64748.1"/>
    </source>
</evidence>
<proteinExistence type="inferred from homology"/>
<evidence type="ECO:0000259" key="2">
    <source>
        <dbReference type="Pfam" id="PF01370"/>
    </source>
</evidence>
<reference evidence="4" key="1">
    <citation type="submission" date="2016-10" db="EMBL/GenBank/DDBJ databases">
        <authorList>
            <person name="Varghese N."/>
            <person name="Submissions S."/>
        </authorList>
    </citation>
    <scope>NUCLEOTIDE SEQUENCE [LARGE SCALE GENOMIC DNA]</scope>
    <source>
        <strain evidence="4">CGMCC 4.3568</strain>
    </source>
</reference>
<evidence type="ECO:0000256" key="1">
    <source>
        <dbReference type="ARBA" id="ARBA00007637"/>
    </source>
</evidence>
<gene>
    <name evidence="3" type="ORF">SAMN05216266_1474</name>
</gene>
<dbReference type="PANTHER" id="PTHR43000">
    <property type="entry name" value="DTDP-D-GLUCOSE 4,6-DEHYDRATASE-RELATED"/>
    <property type="match status" value="1"/>
</dbReference>
<dbReference type="EMBL" id="FOKG01000047">
    <property type="protein sequence ID" value="SFB64748.1"/>
    <property type="molecule type" value="Genomic_DNA"/>
</dbReference>
<keyword evidence="4" id="KW-1185">Reference proteome</keyword>
<dbReference type="RefSeq" id="WP_281245777.1">
    <property type="nucleotide sequence ID" value="NZ_FOKG01000047.1"/>
</dbReference>
<dbReference type="Proteomes" id="UP000243799">
    <property type="component" value="Unassembled WGS sequence"/>
</dbReference>
<evidence type="ECO:0000313" key="4">
    <source>
        <dbReference type="Proteomes" id="UP000243799"/>
    </source>
</evidence>
<sequence>MSEAAQSGRTVLVTGAAGLIGVPVVRQLRRAGFRVIAVDNGSAGTLHRLGEFAGCRDVAIRVADIRHRAELTAVMATERPWGVLHLAARHFIPDCERSPGQTLEVNVLGTQNLIDACAQVPPRRLVFASTADVYRPDCDPHGEDGPVGPCGVYGCSKLLGETLFRDQGYRLDGTEVMIGRLFNVYGPGDPHPHLLPEVLRQLRRGPVLRLGDLEAARDFVYVDDAAEALLALLTIGPPGVVNVGTGSAVRGRELVRIVAELTAQPIDVQLDRGRLRRQVRPTLCAAPGRVLELVPGWPRIPLLEGIRRTIHADRGHDLDSRETRERRAS</sequence>
<organism evidence="3 4">
    <name type="scientific">Amycolatopsis marina</name>
    <dbReference type="NCBI Taxonomy" id="490629"/>
    <lineage>
        <taxon>Bacteria</taxon>
        <taxon>Bacillati</taxon>
        <taxon>Actinomycetota</taxon>
        <taxon>Actinomycetes</taxon>
        <taxon>Pseudonocardiales</taxon>
        <taxon>Pseudonocardiaceae</taxon>
        <taxon>Amycolatopsis</taxon>
    </lineage>
</organism>
<dbReference type="Gene3D" id="3.40.50.720">
    <property type="entry name" value="NAD(P)-binding Rossmann-like Domain"/>
    <property type="match status" value="1"/>
</dbReference>
<dbReference type="STRING" id="490629.SAMN05216266_1474"/>
<dbReference type="InterPro" id="IPR036291">
    <property type="entry name" value="NAD(P)-bd_dom_sf"/>
</dbReference>
<dbReference type="SUPFAM" id="SSF51735">
    <property type="entry name" value="NAD(P)-binding Rossmann-fold domains"/>
    <property type="match status" value="1"/>
</dbReference>
<feature type="domain" description="NAD-dependent epimerase/dehydratase" evidence="2">
    <location>
        <begin position="11"/>
        <end position="244"/>
    </location>
</feature>
<dbReference type="InterPro" id="IPR001509">
    <property type="entry name" value="Epimerase_deHydtase"/>
</dbReference>
<protein>
    <submittedName>
        <fullName evidence="3">UDP-glucose 4-epimerase</fullName>
    </submittedName>
</protein>
<accession>A0A1I1CV14</accession>
<dbReference type="Pfam" id="PF01370">
    <property type="entry name" value="Epimerase"/>
    <property type="match status" value="1"/>
</dbReference>
<comment type="similarity">
    <text evidence="1">Belongs to the NAD(P)-dependent epimerase/dehydratase family.</text>
</comment>